<dbReference type="Pfam" id="PF00990">
    <property type="entry name" value="GGDEF"/>
    <property type="match status" value="1"/>
</dbReference>
<accession>A0A4Y3PWJ2</accession>
<evidence type="ECO:0000256" key="1">
    <source>
        <dbReference type="ARBA" id="ARBA00004651"/>
    </source>
</evidence>
<evidence type="ECO:0000256" key="3">
    <source>
        <dbReference type="ARBA" id="ARBA00022692"/>
    </source>
</evidence>
<dbReference type="Gene3D" id="3.30.70.270">
    <property type="match status" value="1"/>
</dbReference>
<sequence length="539" mass="59578">MPVIHRFKLSPGKKIGLTALLTGLVSLSIVLTVTILLVASYQSKKKSLIDTTLTLNYSSASKMSQMINSLFISMRSSLRYSASVVIDHPSQTQKEADEHLDILRKSSNYFNSLTVVDENGIIRTVSPASIGTVGQHIITKEGNYALELKKPYISLPYISARSNRHILFMSEPIYDKEGKYRGFIGGTIYLQEHNIMNMIFGSAATDTTGSSFSIVGSNGQLLFHPDEQLIGKDLKSNPVVRKLMAGRSGHEQMASIQGGQLLAGYAPVAENGWGVMVTSPIEFVYNELHSQVRLMLVYLLPPSLLLLLIVIKLAHTLARPFVQLADLMSKMGSEKVELPQNRHHWNREADLLTKAFRNAAKKIKRKTDRLTHEATTDALTGLANRRSVENLLQQWLRENKSFSILLLDIDRFKHVNDTFGHPVGDEVLKLFAQIMTTSVRKSDVCGRFGGEEFIALLGGASSEDAFSIAEKIRCSMENSVTPTGQTITVSIGIVSSTRQLHSVPALIELADQALYQAKQSGRNRVVVAQTAQPKNRLDS</sequence>
<dbReference type="InterPro" id="IPR043128">
    <property type="entry name" value="Rev_trsase/Diguanyl_cyclase"/>
</dbReference>
<dbReference type="InterPro" id="IPR029787">
    <property type="entry name" value="Nucleotide_cyclase"/>
</dbReference>
<keyword evidence="9" id="KW-1185">Reference proteome</keyword>
<keyword evidence="5 6" id="KW-0472">Membrane</keyword>
<evidence type="ECO:0000256" key="2">
    <source>
        <dbReference type="ARBA" id="ARBA00022475"/>
    </source>
</evidence>
<dbReference type="GO" id="GO:0005886">
    <property type="term" value="C:plasma membrane"/>
    <property type="evidence" value="ECO:0007669"/>
    <property type="project" value="UniProtKB-SubCell"/>
</dbReference>
<dbReference type="Proteomes" id="UP000316882">
    <property type="component" value="Unassembled WGS sequence"/>
</dbReference>
<dbReference type="PANTHER" id="PTHR45138:SF9">
    <property type="entry name" value="DIGUANYLATE CYCLASE DGCM-RELATED"/>
    <property type="match status" value="1"/>
</dbReference>
<dbReference type="GO" id="GO:0052621">
    <property type="term" value="F:diguanylate cyclase activity"/>
    <property type="evidence" value="ECO:0007669"/>
    <property type="project" value="TreeGrafter"/>
</dbReference>
<dbReference type="InterPro" id="IPR033479">
    <property type="entry name" value="dCache_1"/>
</dbReference>
<keyword evidence="3 6" id="KW-0812">Transmembrane</keyword>
<evidence type="ECO:0000313" key="8">
    <source>
        <dbReference type="EMBL" id="GEB35789.1"/>
    </source>
</evidence>
<dbReference type="SMART" id="SM00267">
    <property type="entry name" value="GGDEF"/>
    <property type="match status" value="1"/>
</dbReference>
<dbReference type="STRING" id="54914.AV540_18490"/>
<name>A0A4Y3PWJ2_BREPA</name>
<proteinExistence type="predicted"/>
<evidence type="ECO:0000313" key="9">
    <source>
        <dbReference type="Proteomes" id="UP000316882"/>
    </source>
</evidence>
<dbReference type="SUPFAM" id="SSF103190">
    <property type="entry name" value="Sensory domain-like"/>
    <property type="match status" value="2"/>
</dbReference>
<evidence type="ECO:0000256" key="5">
    <source>
        <dbReference type="ARBA" id="ARBA00023136"/>
    </source>
</evidence>
<keyword evidence="4 6" id="KW-1133">Transmembrane helix</keyword>
<dbReference type="AlphaFoldDB" id="A0A4Y3PWJ2"/>
<dbReference type="PANTHER" id="PTHR45138">
    <property type="entry name" value="REGULATORY COMPONENTS OF SENSORY TRANSDUCTION SYSTEM"/>
    <property type="match status" value="1"/>
</dbReference>
<dbReference type="PROSITE" id="PS50887">
    <property type="entry name" value="GGDEF"/>
    <property type="match status" value="1"/>
</dbReference>
<dbReference type="GO" id="GO:0043709">
    <property type="term" value="P:cell adhesion involved in single-species biofilm formation"/>
    <property type="evidence" value="ECO:0007669"/>
    <property type="project" value="TreeGrafter"/>
</dbReference>
<organism evidence="8 9">
    <name type="scientific">Brevibacillus parabrevis</name>
    <dbReference type="NCBI Taxonomy" id="54914"/>
    <lineage>
        <taxon>Bacteria</taxon>
        <taxon>Bacillati</taxon>
        <taxon>Bacillota</taxon>
        <taxon>Bacilli</taxon>
        <taxon>Bacillales</taxon>
        <taxon>Paenibacillaceae</taxon>
        <taxon>Brevibacillus</taxon>
    </lineage>
</organism>
<dbReference type="CDD" id="cd01949">
    <property type="entry name" value="GGDEF"/>
    <property type="match status" value="1"/>
</dbReference>
<dbReference type="RefSeq" id="WP_122962688.1">
    <property type="nucleotide sequence ID" value="NZ_BJMH01000054.1"/>
</dbReference>
<reference evidence="8 9" key="1">
    <citation type="submission" date="2019-06" db="EMBL/GenBank/DDBJ databases">
        <title>Whole genome shotgun sequence of Brevibacillus parabrevis NBRC 12334.</title>
        <authorList>
            <person name="Hosoyama A."/>
            <person name="Uohara A."/>
            <person name="Ohji S."/>
            <person name="Ichikawa N."/>
        </authorList>
    </citation>
    <scope>NUCLEOTIDE SEQUENCE [LARGE SCALE GENOMIC DNA]</scope>
    <source>
        <strain evidence="8 9">NBRC 12334</strain>
    </source>
</reference>
<dbReference type="FunFam" id="3.30.70.270:FF:000001">
    <property type="entry name" value="Diguanylate cyclase domain protein"/>
    <property type="match status" value="1"/>
</dbReference>
<dbReference type="EMBL" id="BJMH01000054">
    <property type="protein sequence ID" value="GEB35789.1"/>
    <property type="molecule type" value="Genomic_DNA"/>
</dbReference>
<dbReference type="InterPro" id="IPR050469">
    <property type="entry name" value="Diguanylate_Cyclase"/>
</dbReference>
<dbReference type="SUPFAM" id="SSF55073">
    <property type="entry name" value="Nucleotide cyclase"/>
    <property type="match status" value="1"/>
</dbReference>
<gene>
    <name evidence="8" type="ORF">BPA01_53690</name>
</gene>
<feature type="transmembrane region" description="Helical" evidence="6">
    <location>
        <begin position="295"/>
        <end position="314"/>
    </location>
</feature>
<dbReference type="CDD" id="cd12912">
    <property type="entry name" value="PDC2_MCP_like"/>
    <property type="match status" value="1"/>
</dbReference>
<feature type="transmembrane region" description="Helical" evidence="6">
    <location>
        <begin position="15"/>
        <end position="39"/>
    </location>
</feature>
<feature type="domain" description="GGDEF" evidence="7">
    <location>
        <begin position="400"/>
        <end position="530"/>
    </location>
</feature>
<dbReference type="GO" id="GO:1902201">
    <property type="term" value="P:negative regulation of bacterial-type flagellum-dependent cell motility"/>
    <property type="evidence" value="ECO:0007669"/>
    <property type="project" value="TreeGrafter"/>
</dbReference>
<dbReference type="InterPro" id="IPR029151">
    <property type="entry name" value="Sensor-like_sf"/>
</dbReference>
<dbReference type="CDD" id="cd18773">
    <property type="entry name" value="PDC1_HK_sensor"/>
    <property type="match status" value="1"/>
</dbReference>
<evidence type="ECO:0000259" key="7">
    <source>
        <dbReference type="PROSITE" id="PS50887"/>
    </source>
</evidence>
<dbReference type="NCBIfam" id="TIGR00254">
    <property type="entry name" value="GGDEF"/>
    <property type="match status" value="1"/>
</dbReference>
<dbReference type="GeneID" id="87614964"/>
<keyword evidence="2" id="KW-1003">Cell membrane</keyword>
<protein>
    <submittedName>
        <fullName evidence="8">Sensor domain-containing diguanylate cyclase</fullName>
    </submittedName>
</protein>
<dbReference type="Gene3D" id="3.30.450.20">
    <property type="entry name" value="PAS domain"/>
    <property type="match status" value="1"/>
</dbReference>
<dbReference type="InterPro" id="IPR000160">
    <property type="entry name" value="GGDEF_dom"/>
</dbReference>
<comment type="caution">
    <text evidence="8">The sequence shown here is derived from an EMBL/GenBank/DDBJ whole genome shotgun (WGS) entry which is preliminary data.</text>
</comment>
<dbReference type="Pfam" id="PF02743">
    <property type="entry name" value="dCache_1"/>
    <property type="match status" value="1"/>
</dbReference>
<evidence type="ECO:0000256" key="6">
    <source>
        <dbReference type="SAM" id="Phobius"/>
    </source>
</evidence>
<comment type="subcellular location">
    <subcellularLocation>
        <location evidence="1">Cell membrane</location>
        <topology evidence="1">Multi-pass membrane protein</topology>
    </subcellularLocation>
</comment>
<evidence type="ECO:0000256" key="4">
    <source>
        <dbReference type="ARBA" id="ARBA00022989"/>
    </source>
</evidence>